<name>A0A918UN13_9CAUL</name>
<organism evidence="1 2">
    <name type="scientific">Asticcacaulis endophyticus</name>
    <dbReference type="NCBI Taxonomy" id="1395890"/>
    <lineage>
        <taxon>Bacteria</taxon>
        <taxon>Pseudomonadati</taxon>
        <taxon>Pseudomonadota</taxon>
        <taxon>Alphaproteobacteria</taxon>
        <taxon>Caulobacterales</taxon>
        <taxon>Caulobacteraceae</taxon>
        <taxon>Asticcacaulis</taxon>
    </lineage>
</organism>
<reference evidence="1" key="2">
    <citation type="submission" date="2020-09" db="EMBL/GenBank/DDBJ databases">
        <authorList>
            <person name="Sun Q."/>
            <person name="Kim S."/>
        </authorList>
    </citation>
    <scope>NUCLEOTIDE SEQUENCE</scope>
    <source>
        <strain evidence="1">KCTC 32296</strain>
    </source>
</reference>
<evidence type="ECO:0000313" key="1">
    <source>
        <dbReference type="EMBL" id="GGZ21591.1"/>
    </source>
</evidence>
<reference evidence="1" key="1">
    <citation type="journal article" date="2014" name="Int. J. Syst. Evol. Microbiol.">
        <title>Complete genome sequence of Corynebacterium casei LMG S-19264T (=DSM 44701T), isolated from a smear-ripened cheese.</title>
        <authorList>
            <consortium name="US DOE Joint Genome Institute (JGI-PGF)"/>
            <person name="Walter F."/>
            <person name="Albersmeier A."/>
            <person name="Kalinowski J."/>
            <person name="Ruckert C."/>
        </authorList>
    </citation>
    <scope>NUCLEOTIDE SEQUENCE</scope>
    <source>
        <strain evidence="1">KCTC 32296</strain>
    </source>
</reference>
<comment type="caution">
    <text evidence="1">The sequence shown here is derived from an EMBL/GenBank/DDBJ whole genome shotgun (WGS) entry which is preliminary data.</text>
</comment>
<keyword evidence="2" id="KW-1185">Reference proteome</keyword>
<dbReference type="AlphaFoldDB" id="A0A918UN13"/>
<dbReference type="EMBL" id="BMZB01000001">
    <property type="protein sequence ID" value="GGZ21591.1"/>
    <property type="molecule type" value="Genomic_DNA"/>
</dbReference>
<proteinExistence type="predicted"/>
<gene>
    <name evidence="1" type="ORF">GCM10011273_02910</name>
</gene>
<accession>A0A918UN13</accession>
<sequence>MAIKRGARGGARNSASRVSHALSVSQVTNLIAASEFAETIGLPFNRMITVHWQGAGIPLLGMAKATGRFIDLLTRALARHAFKTAWLWVHENGDRKGGHAHILMYVPAQMVSIIGKLQKRWLRTITDSPYQCGVICSRPIGGRLGLEIGNPALHALNLETALGYVLKGADAAAVKSHNLTRVEPGGLIIGKRCGVSQNISPKARKDDKKCLRF</sequence>
<evidence type="ECO:0000313" key="2">
    <source>
        <dbReference type="Proteomes" id="UP000662572"/>
    </source>
</evidence>
<dbReference type="Proteomes" id="UP000662572">
    <property type="component" value="Unassembled WGS sequence"/>
</dbReference>
<protein>
    <submittedName>
        <fullName evidence="1">Uncharacterized protein</fullName>
    </submittedName>
</protein>